<comment type="caution">
    <text evidence="5">The sequence shown here is derived from an EMBL/GenBank/DDBJ whole genome shotgun (WGS) entry which is preliminary data.</text>
</comment>
<dbReference type="SUPFAM" id="SSF48403">
    <property type="entry name" value="Ankyrin repeat"/>
    <property type="match status" value="1"/>
</dbReference>
<dbReference type="EMBL" id="CAJNOJ010000086">
    <property type="protein sequence ID" value="CAF1073038.1"/>
    <property type="molecule type" value="Genomic_DNA"/>
</dbReference>
<keyword evidence="1" id="KW-0677">Repeat</keyword>
<dbReference type="AlphaFoldDB" id="A0A814LZV9"/>
<evidence type="ECO:0000256" key="2">
    <source>
        <dbReference type="ARBA" id="ARBA00023043"/>
    </source>
</evidence>
<dbReference type="PROSITE" id="PS50297">
    <property type="entry name" value="ANK_REP_REGION"/>
    <property type="match status" value="2"/>
</dbReference>
<protein>
    <submittedName>
        <fullName evidence="5">Uncharacterized protein</fullName>
    </submittedName>
</protein>
<dbReference type="Gene3D" id="1.25.40.20">
    <property type="entry name" value="Ankyrin repeat-containing domain"/>
    <property type="match status" value="2"/>
</dbReference>
<sequence>MNGQWHIQHQLELLSAPTTVQYHRIDTYSSIVEGVQRVRRVLAGDYQIEKERLIRACYSNDIETVRWLLENDDVSPNDLRKGINRSVLHEAVLHSNGRALVRLLCQHGADPKQRDSLGRTPLHYAASYGHLDILIELMHFIQVRVSTLTDLEGRCPLMYACGEGHLAVCRWLIEYGDADYHRQDDHGRSGHSYACRNGHASVVEWLLPILPPEPTKTGWHPLHYACAAGHFDIVKILLQYDNENAHLVTNSGHSALFMAMHSPTNGFEMMKYLLDSHRSIQLTEQDIDDLNCDKSLILLLAQRRHSLTYLFRILHRIDYYFPLLRLLLLSEHTFTFEDLLLIPYQDHQAFVRHRLQNPLKLKQILRCKIRKSLDTSNTIDVLEISQNLKKFIRFEHM</sequence>
<feature type="repeat" description="ANK" evidence="3">
    <location>
        <begin position="217"/>
        <end position="239"/>
    </location>
</feature>
<keyword evidence="6" id="KW-1185">Reference proteome</keyword>
<dbReference type="EMBL" id="CAJNOR010000695">
    <property type="protein sequence ID" value="CAF0984010.1"/>
    <property type="molecule type" value="Genomic_DNA"/>
</dbReference>
<feature type="repeat" description="ANK" evidence="3">
    <location>
        <begin position="83"/>
        <end position="116"/>
    </location>
</feature>
<name>A0A814LZV9_ADIRI</name>
<accession>A0A814LZV9</accession>
<evidence type="ECO:0000313" key="6">
    <source>
        <dbReference type="Proteomes" id="UP000663828"/>
    </source>
</evidence>
<evidence type="ECO:0000256" key="3">
    <source>
        <dbReference type="PROSITE-ProRule" id="PRU00023"/>
    </source>
</evidence>
<evidence type="ECO:0000313" key="7">
    <source>
        <dbReference type="Proteomes" id="UP000663852"/>
    </source>
</evidence>
<dbReference type="InterPro" id="IPR036770">
    <property type="entry name" value="Ankyrin_rpt-contain_sf"/>
</dbReference>
<proteinExistence type="predicted"/>
<evidence type="ECO:0000313" key="4">
    <source>
        <dbReference type="EMBL" id="CAF0984010.1"/>
    </source>
</evidence>
<evidence type="ECO:0000313" key="5">
    <source>
        <dbReference type="EMBL" id="CAF1073038.1"/>
    </source>
</evidence>
<dbReference type="Pfam" id="PF12796">
    <property type="entry name" value="Ank_2"/>
    <property type="match status" value="2"/>
</dbReference>
<keyword evidence="2 3" id="KW-0040">ANK repeat</keyword>
<dbReference type="SMART" id="SM00248">
    <property type="entry name" value="ANK"/>
    <property type="match status" value="7"/>
</dbReference>
<gene>
    <name evidence="5" type="ORF">EDS130_LOCUS18545</name>
    <name evidence="4" type="ORF">XAT740_LOCUS12338</name>
</gene>
<dbReference type="Proteomes" id="UP000663852">
    <property type="component" value="Unassembled WGS sequence"/>
</dbReference>
<evidence type="ECO:0000256" key="1">
    <source>
        <dbReference type="ARBA" id="ARBA00022737"/>
    </source>
</evidence>
<dbReference type="Pfam" id="PF00023">
    <property type="entry name" value="Ank"/>
    <property type="match status" value="1"/>
</dbReference>
<reference evidence="5" key="1">
    <citation type="submission" date="2021-02" db="EMBL/GenBank/DDBJ databases">
        <authorList>
            <person name="Nowell W R."/>
        </authorList>
    </citation>
    <scope>NUCLEOTIDE SEQUENCE</scope>
</reference>
<dbReference type="InterPro" id="IPR002110">
    <property type="entry name" value="Ankyrin_rpt"/>
</dbReference>
<organism evidence="5 7">
    <name type="scientific">Adineta ricciae</name>
    <name type="common">Rotifer</name>
    <dbReference type="NCBI Taxonomy" id="249248"/>
    <lineage>
        <taxon>Eukaryota</taxon>
        <taxon>Metazoa</taxon>
        <taxon>Spiralia</taxon>
        <taxon>Gnathifera</taxon>
        <taxon>Rotifera</taxon>
        <taxon>Eurotatoria</taxon>
        <taxon>Bdelloidea</taxon>
        <taxon>Adinetida</taxon>
        <taxon>Adinetidae</taxon>
        <taxon>Adineta</taxon>
    </lineage>
</organism>
<dbReference type="Proteomes" id="UP000663828">
    <property type="component" value="Unassembled WGS sequence"/>
</dbReference>
<dbReference type="OrthoDB" id="194358at2759"/>
<dbReference type="PANTHER" id="PTHR24161">
    <property type="entry name" value="ANK_REP_REGION DOMAIN-CONTAINING PROTEIN-RELATED"/>
    <property type="match status" value="1"/>
</dbReference>
<dbReference type="PANTHER" id="PTHR24161:SF124">
    <property type="entry name" value="TRANSIENT RECEPTOR POTENTIAL CHANNEL PYREXIA"/>
    <property type="match status" value="1"/>
</dbReference>
<feature type="repeat" description="ANK" evidence="3">
    <location>
        <begin position="117"/>
        <end position="138"/>
    </location>
</feature>
<dbReference type="PROSITE" id="PS50088">
    <property type="entry name" value="ANK_REPEAT"/>
    <property type="match status" value="3"/>
</dbReference>